<protein>
    <submittedName>
        <fullName evidence="1">Uncharacterized protein</fullName>
    </submittedName>
</protein>
<reference evidence="1" key="1">
    <citation type="journal article" date="2012" name="PLoS ONE">
        <title>Gene sets for utilization of primary and secondary nutrition supplies in the distal gut of endangered iberian lynx.</title>
        <authorList>
            <person name="Alcaide M."/>
            <person name="Messina E."/>
            <person name="Richter M."/>
            <person name="Bargiela R."/>
            <person name="Peplies J."/>
            <person name="Huws S.A."/>
            <person name="Newbold C.J."/>
            <person name="Golyshin P.N."/>
            <person name="Simon M.A."/>
            <person name="Lopez G."/>
            <person name="Yakimov M.M."/>
            <person name="Ferrer M."/>
        </authorList>
    </citation>
    <scope>NUCLEOTIDE SEQUENCE</scope>
</reference>
<comment type="caution">
    <text evidence="1">The sequence shown here is derived from an EMBL/GenBank/DDBJ whole genome shotgun (WGS) entry which is preliminary data.</text>
</comment>
<dbReference type="EMBL" id="AMCI01001324">
    <property type="protein sequence ID" value="EJX05932.1"/>
    <property type="molecule type" value="Genomic_DNA"/>
</dbReference>
<sequence length="48" mass="5537">MLSSHIHMKVCTPPYHSVSDLSLWGQPLTWDNVFCILSFIRYVSITIV</sequence>
<dbReference type="AlphaFoldDB" id="J9GF08"/>
<accession>J9GF08</accession>
<proteinExistence type="predicted"/>
<organism evidence="1">
    <name type="scientific">gut metagenome</name>
    <dbReference type="NCBI Taxonomy" id="749906"/>
    <lineage>
        <taxon>unclassified sequences</taxon>
        <taxon>metagenomes</taxon>
        <taxon>organismal metagenomes</taxon>
    </lineage>
</organism>
<gene>
    <name evidence="1" type="ORF">EVA_05958</name>
</gene>
<evidence type="ECO:0000313" key="1">
    <source>
        <dbReference type="EMBL" id="EJX05932.1"/>
    </source>
</evidence>
<name>J9GF08_9ZZZZ</name>